<evidence type="ECO:0000313" key="3">
    <source>
        <dbReference type="EMBL" id="OAI02432.1"/>
    </source>
</evidence>
<evidence type="ECO:0000313" key="4">
    <source>
        <dbReference type="Proteomes" id="UP000077763"/>
    </source>
</evidence>
<dbReference type="PANTHER" id="PTHR30204:SF90">
    <property type="entry name" value="HTH-TYPE TRANSCRIPTIONAL ACTIVATOR MTA"/>
    <property type="match status" value="1"/>
</dbReference>
<dbReference type="InterPro" id="IPR047057">
    <property type="entry name" value="MerR_fam"/>
</dbReference>
<dbReference type="PANTHER" id="PTHR30204">
    <property type="entry name" value="REDOX-CYCLING DRUG-SENSING TRANSCRIPTIONAL ACTIVATOR SOXR"/>
    <property type="match status" value="1"/>
</dbReference>
<dbReference type="PROSITE" id="PS00552">
    <property type="entry name" value="HTH_MERR_1"/>
    <property type="match status" value="1"/>
</dbReference>
<dbReference type="GO" id="GO:0003677">
    <property type="term" value="F:DNA binding"/>
    <property type="evidence" value="ECO:0007669"/>
    <property type="project" value="UniProtKB-KW"/>
</dbReference>
<gene>
    <name evidence="3" type="ORF">A1353_16715</name>
</gene>
<evidence type="ECO:0000259" key="2">
    <source>
        <dbReference type="PROSITE" id="PS50937"/>
    </source>
</evidence>
<dbReference type="RefSeq" id="WP_064037267.1">
    <property type="nucleotide sequence ID" value="NZ_LUUH01000062.1"/>
</dbReference>
<evidence type="ECO:0000256" key="1">
    <source>
        <dbReference type="ARBA" id="ARBA00023125"/>
    </source>
</evidence>
<organism evidence="3 4">
    <name type="scientific">Methylomonas methanica</name>
    <dbReference type="NCBI Taxonomy" id="421"/>
    <lineage>
        <taxon>Bacteria</taxon>
        <taxon>Pseudomonadati</taxon>
        <taxon>Pseudomonadota</taxon>
        <taxon>Gammaproteobacteria</taxon>
        <taxon>Methylococcales</taxon>
        <taxon>Methylococcaceae</taxon>
        <taxon>Methylomonas</taxon>
    </lineage>
</organism>
<reference evidence="3 4" key="1">
    <citation type="submission" date="2016-03" db="EMBL/GenBank/DDBJ databases">
        <authorList>
            <person name="Ploux O."/>
        </authorList>
    </citation>
    <scope>NUCLEOTIDE SEQUENCE [LARGE SCALE GENOMIC DNA]</scope>
    <source>
        <strain evidence="3 4">R-45371</strain>
    </source>
</reference>
<comment type="caution">
    <text evidence="3">The sequence shown here is derived from an EMBL/GenBank/DDBJ whole genome shotgun (WGS) entry which is preliminary data.</text>
</comment>
<dbReference type="InterPro" id="IPR009061">
    <property type="entry name" value="DNA-bd_dom_put_sf"/>
</dbReference>
<dbReference type="Gene3D" id="1.10.1660.10">
    <property type="match status" value="1"/>
</dbReference>
<dbReference type="InterPro" id="IPR012925">
    <property type="entry name" value="TipAS_dom"/>
</dbReference>
<dbReference type="CDD" id="cd04788">
    <property type="entry name" value="HTH_NolA-AlbR"/>
    <property type="match status" value="1"/>
</dbReference>
<dbReference type="Pfam" id="PF13411">
    <property type="entry name" value="MerR_1"/>
    <property type="match status" value="1"/>
</dbReference>
<dbReference type="SMART" id="SM00422">
    <property type="entry name" value="HTH_MERR"/>
    <property type="match status" value="1"/>
</dbReference>
<dbReference type="Proteomes" id="UP000077763">
    <property type="component" value="Unassembled WGS sequence"/>
</dbReference>
<keyword evidence="1" id="KW-0238">DNA-binding</keyword>
<dbReference type="PRINTS" id="PR00040">
    <property type="entry name" value="HTHMERR"/>
</dbReference>
<dbReference type="EMBL" id="LUUH01000062">
    <property type="protein sequence ID" value="OAI02432.1"/>
    <property type="molecule type" value="Genomic_DNA"/>
</dbReference>
<dbReference type="AlphaFoldDB" id="A0A177M9Q6"/>
<sequence length="350" mass="39274">MLLKVGDLAKRCGLTVRTLHHYDSIGLLKPSARSDSGYRLYNRADISRLHQIQALRRFGLSLADIGDILANPGLNLATIVERQIEALDRQIAQSKALRDRLSGLQLQLMRGEEPELADWLTTLEMMTMYDKYFSANDLKRLPLLDVDENSTAGEWAALVQAVHEGMRAGIEPDSAEAQALATQWIGMLERDTQGDPRLLVKLNAMMAGEPTVQAKTGVTPELVAYIQRAFIETKLTIYEKYLAPDEFSFMRENYGQRADEWPPLIAAIRQHREDGTPPSDSRMQQLARTWLELFRAYAGDNPETHAKIRAANQAEPYLFFGTFIDQPLLAYVFQAMAELRQGPLPGSGVA</sequence>
<dbReference type="PROSITE" id="PS50937">
    <property type="entry name" value="HTH_MERR_2"/>
    <property type="match status" value="1"/>
</dbReference>
<dbReference type="GO" id="GO:0003700">
    <property type="term" value="F:DNA-binding transcription factor activity"/>
    <property type="evidence" value="ECO:0007669"/>
    <property type="project" value="InterPro"/>
</dbReference>
<accession>A0A177M9Q6</accession>
<dbReference type="Pfam" id="PF07739">
    <property type="entry name" value="TipAS"/>
    <property type="match status" value="1"/>
</dbReference>
<feature type="domain" description="HTH merR-type" evidence="2">
    <location>
        <begin position="2"/>
        <end position="71"/>
    </location>
</feature>
<proteinExistence type="predicted"/>
<dbReference type="InterPro" id="IPR000551">
    <property type="entry name" value="MerR-type_HTH_dom"/>
</dbReference>
<protein>
    <submittedName>
        <fullName evidence="3">MerR family transcriptional regulator</fullName>
    </submittedName>
</protein>
<dbReference type="SUPFAM" id="SSF46955">
    <property type="entry name" value="Putative DNA-binding domain"/>
    <property type="match status" value="1"/>
</dbReference>
<name>A0A177M9Q6_METMH</name>